<protein>
    <recommendedName>
        <fullName evidence="3">AMP-dependent synthetase/ligase domain-containing protein</fullName>
    </recommendedName>
</protein>
<comment type="similarity">
    <text evidence="1">Belongs to the ATP-dependent AMP-binding enzyme family.</text>
</comment>
<dbReference type="GeneID" id="19941138"/>
<dbReference type="OMA" id="HMLLQGE"/>
<dbReference type="eggNOG" id="ENOG502RNW8">
    <property type="taxonomic scope" value="Eukaryota"/>
</dbReference>
<name>T0SBA0_SAPDV</name>
<evidence type="ECO:0000259" key="3">
    <source>
        <dbReference type="Pfam" id="PF00501"/>
    </source>
</evidence>
<dbReference type="Pfam" id="PF00501">
    <property type="entry name" value="AMP-binding"/>
    <property type="match status" value="1"/>
</dbReference>
<proteinExistence type="inferred from homology"/>
<dbReference type="InParanoid" id="T0SBA0"/>
<dbReference type="EMBL" id="JH767132">
    <property type="protein sequence ID" value="EQC42683.1"/>
    <property type="molecule type" value="Genomic_DNA"/>
</dbReference>
<dbReference type="STRING" id="1156394.T0SBA0"/>
<dbReference type="InterPro" id="IPR000873">
    <property type="entry name" value="AMP-dep_synth/lig_dom"/>
</dbReference>
<keyword evidence="2" id="KW-0436">Ligase</keyword>
<dbReference type="RefSeq" id="XP_008604106.1">
    <property type="nucleotide sequence ID" value="XM_008605884.1"/>
</dbReference>
<organism evidence="4 5">
    <name type="scientific">Saprolegnia diclina (strain VS20)</name>
    <dbReference type="NCBI Taxonomy" id="1156394"/>
    <lineage>
        <taxon>Eukaryota</taxon>
        <taxon>Sar</taxon>
        <taxon>Stramenopiles</taxon>
        <taxon>Oomycota</taxon>
        <taxon>Saprolegniomycetes</taxon>
        <taxon>Saprolegniales</taxon>
        <taxon>Saprolegniaceae</taxon>
        <taxon>Saprolegnia</taxon>
    </lineage>
</organism>
<dbReference type="OrthoDB" id="10253115at2759"/>
<feature type="domain" description="AMP-dependent synthetase/ligase" evidence="3">
    <location>
        <begin position="35"/>
        <end position="342"/>
    </location>
</feature>
<dbReference type="PANTHER" id="PTHR24096">
    <property type="entry name" value="LONG-CHAIN-FATTY-ACID--COA LIGASE"/>
    <property type="match status" value="1"/>
</dbReference>
<evidence type="ECO:0000256" key="1">
    <source>
        <dbReference type="ARBA" id="ARBA00006432"/>
    </source>
</evidence>
<dbReference type="InterPro" id="IPR042099">
    <property type="entry name" value="ANL_N_sf"/>
</dbReference>
<dbReference type="Proteomes" id="UP000030762">
    <property type="component" value="Unassembled WGS sequence"/>
</dbReference>
<accession>T0SBA0</accession>
<dbReference type="VEuPathDB" id="FungiDB:SDRG_00411"/>
<keyword evidence="5" id="KW-1185">Reference proteome</keyword>
<evidence type="ECO:0000256" key="2">
    <source>
        <dbReference type="ARBA" id="ARBA00022598"/>
    </source>
</evidence>
<sequence length="471" mass="49249">MIVRRAGRLALLEAAASPSTDSPVIVSNARSALLRTGVALLETLVGATPSVYVLVVRNDLASAAAIVAAAQSKHVVVLLPASRLHLLEYAIAQTGAASIVDATASTVALTTTPPTSVPAWPLAAFGRDGGVCMLTSGSTGTSKVVACSWPSMYAQGDATQAAMFPRRPCRFVLASSIAHAYAINALFAIMTSPHGDMSTLVMSSGMDALVPVLSTPAPHAVTIVFGTPGTYAPLLQLVQPVPLFADLAYSAGVTLPTEMHTALRRDFGLALVQNYGSTETGGIAAGGIRPGVAPPTHDRLANAGALWPGAVVRVQKPSVGMVCRDGEDGELVVQTPWQCAGYVEQQALVRISADGFYRTSDGGAVVDGHVFVGDRLRAPVRFRTGTFTLFVPRHELEDAVLQHPTISDALMPVVEALPEKVVLLVVTSLPEHEVAIVCRSLLPSYVSTIDIRKVQHLACSAAGKLLYSIPE</sequence>
<evidence type="ECO:0000313" key="5">
    <source>
        <dbReference type="Proteomes" id="UP000030762"/>
    </source>
</evidence>
<dbReference type="SUPFAM" id="SSF56801">
    <property type="entry name" value="Acetyl-CoA synthetase-like"/>
    <property type="match status" value="1"/>
</dbReference>
<dbReference type="Gene3D" id="3.40.50.12780">
    <property type="entry name" value="N-terminal domain of ligase-like"/>
    <property type="match status" value="1"/>
</dbReference>
<dbReference type="PANTHER" id="PTHR24096:SF149">
    <property type="entry name" value="AMP-BINDING DOMAIN-CONTAINING PROTEIN-RELATED"/>
    <property type="match status" value="1"/>
</dbReference>
<gene>
    <name evidence="4" type="ORF">SDRG_00411</name>
</gene>
<evidence type="ECO:0000313" key="4">
    <source>
        <dbReference type="EMBL" id="EQC42683.1"/>
    </source>
</evidence>
<dbReference type="AlphaFoldDB" id="T0SBA0"/>
<reference evidence="4 5" key="1">
    <citation type="submission" date="2012-04" db="EMBL/GenBank/DDBJ databases">
        <title>The Genome Sequence of Saprolegnia declina VS20.</title>
        <authorList>
            <consortium name="The Broad Institute Genome Sequencing Platform"/>
            <person name="Russ C."/>
            <person name="Nusbaum C."/>
            <person name="Tyler B."/>
            <person name="van West P."/>
            <person name="Dieguez-Uribeondo J."/>
            <person name="de Bruijn I."/>
            <person name="Tripathy S."/>
            <person name="Jiang R."/>
            <person name="Young S.K."/>
            <person name="Zeng Q."/>
            <person name="Gargeya S."/>
            <person name="Fitzgerald M."/>
            <person name="Haas B."/>
            <person name="Abouelleil A."/>
            <person name="Alvarado L."/>
            <person name="Arachchi H.M."/>
            <person name="Berlin A."/>
            <person name="Chapman S.B."/>
            <person name="Goldberg J."/>
            <person name="Griggs A."/>
            <person name="Gujja S."/>
            <person name="Hansen M."/>
            <person name="Howarth C."/>
            <person name="Imamovic A."/>
            <person name="Larimer J."/>
            <person name="McCowen C."/>
            <person name="Montmayeur A."/>
            <person name="Murphy C."/>
            <person name="Neiman D."/>
            <person name="Pearson M."/>
            <person name="Priest M."/>
            <person name="Roberts A."/>
            <person name="Saif S."/>
            <person name="Shea T."/>
            <person name="Sisk P."/>
            <person name="Sykes S."/>
            <person name="Wortman J."/>
            <person name="Nusbaum C."/>
            <person name="Birren B."/>
        </authorList>
    </citation>
    <scope>NUCLEOTIDE SEQUENCE [LARGE SCALE GENOMIC DNA]</scope>
    <source>
        <strain evidence="4 5">VS20</strain>
    </source>
</reference>
<dbReference type="GO" id="GO:0016405">
    <property type="term" value="F:CoA-ligase activity"/>
    <property type="evidence" value="ECO:0007669"/>
    <property type="project" value="TreeGrafter"/>
</dbReference>